<dbReference type="Pfam" id="PF11167">
    <property type="entry name" value="DUF2953"/>
    <property type="match status" value="1"/>
</dbReference>
<dbReference type="Proteomes" id="UP000092714">
    <property type="component" value="Unassembled WGS sequence"/>
</dbReference>
<proteinExistence type="predicted"/>
<organism evidence="2 3">
    <name type="scientific">Clostridium paraputrificum</name>
    <dbReference type="NCBI Taxonomy" id="29363"/>
    <lineage>
        <taxon>Bacteria</taxon>
        <taxon>Bacillati</taxon>
        <taxon>Bacillota</taxon>
        <taxon>Clostridia</taxon>
        <taxon>Eubacteriales</taxon>
        <taxon>Clostridiaceae</taxon>
        <taxon>Clostridium</taxon>
    </lineage>
</organism>
<evidence type="ECO:0008006" key="4">
    <source>
        <dbReference type="Google" id="ProtNLM"/>
    </source>
</evidence>
<protein>
    <recommendedName>
        <fullName evidence="4">DUF2953 domain-containing protein</fullName>
    </recommendedName>
</protein>
<evidence type="ECO:0000313" key="3">
    <source>
        <dbReference type="Proteomes" id="UP000092714"/>
    </source>
</evidence>
<keyword evidence="3" id="KW-1185">Reference proteome</keyword>
<dbReference type="InterPro" id="IPR021338">
    <property type="entry name" value="DUF2953"/>
</dbReference>
<reference evidence="2 3" key="1">
    <citation type="submission" date="2016-06" db="EMBL/GenBank/DDBJ databases">
        <authorList>
            <person name="Kjaerup R.B."/>
            <person name="Dalgaard T.S."/>
            <person name="Juul-Madsen H.R."/>
        </authorList>
    </citation>
    <scope>NUCLEOTIDE SEQUENCE [LARGE SCALE GENOMIC DNA]</scope>
    <source>
        <strain evidence="2 3">373-A1</strain>
    </source>
</reference>
<dbReference type="AlphaFoldDB" id="A0A1B8RT18"/>
<sequence>MKIFLIIILLILLLPIPIKLSICYSKENYYIKLYKFTILKKGTKNGVENNKKKIHEKKVNEAKKKKTSNLFFTRSFDPKKIIKALDRNKFKPTLRLEGSLSYSLNDAAKTAISYGAISATMPLILRGINVLFKSKKFKFPITPQFKDDFIVNFDIKSIIFLSLAQIIYMLFLIARGSVPKKEVKDNE</sequence>
<dbReference type="RefSeq" id="WP_065254353.1">
    <property type="nucleotide sequence ID" value="NZ_JAQLCW010000017.1"/>
</dbReference>
<keyword evidence="1" id="KW-0472">Membrane</keyword>
<comment type="caution">
    <text evidence="2">The sequence shown here is derived from an EMBL/GenBank/DDBJ whole genome shotgun (WGS) entry which is preliminary data.</text>
</comment>
<name>A0A1B8RT18_9CLOT</name>
<keyword evidence="1" id="KW-0812">Transmembrane</keyword>
<evidence type="ECO:0000256" key="1">
    <source>
        <dbReference type="SAM" id="Phobius"/>
    </source>
</evidence>
<feature type="transmembrane region" description="Helical" evidence="1">
    <location>
        <begin position="153"/>
        <end position="174"/>
    </location>
</feature>
<evidence type="ECO:0000313" key="2">
    <source>
        <dbReference type="EMBL" id="OBY11942.1"/>
    </source>
</evidence>
<keyword evidence="1" id="KW-1133">Transmembrane helix</keyword>
<feature type="transmembrane region" description="Helical" evidence="1">
    <location>
        <begin position="111"/>
        <end position="132"/>
    </location>
</feature>
<accession>A0A1B8RT18</accession>
<dbReference type="EMBL" id="MAPZ01000010">
    <property type="protein sequence ID" value="OBY11942.1"/>
    <property type="molecule type" value="Genomic_DNA"/>
</dbReference>
<gene>
    <name evidence="2" type="ORF">CP373A1_03195</name>
</gene>